<dbReference type="OMA" id="REPEMYL"/>
<dbReference type="SUPFAM" id="SSF47616">
    <property type="entry name" value="GST C-terminal domain-like"/>
    <property type="match status" value="1"/>
</dbReference>
<dbReference type="OrthoDB" id="4951845at2759"/>
<dbReference type="CDD" id="cd00570">
    <property type="entry name" value="GST_N_family"/>
    <property type="match status" value="1"/>
</dbReference>
<accession>T0QTT0</accession>
<dbReference type="PANTHER" id="PTHR43968:SF6">
    <property type="entry name" value="GLUTATHIONE S-TRANSFERASE OMEGA"/>
    <property type="match status" value="1"/>
</dbReference>
<dbReference type="PROSITE" id="PS50404">
    <property type="entry name" value="GST_NTER"/>
    <property type="match status" value="1"/>
</dbReference>
<dbReference type="InterPro" id="IPR050983">
    <property type="entry name" value="GST_Omega/HSP26"/>
</dbReference>
<name>T0QTT0_SAPDV</name>
<dbReference type="Gene3D" id="3.40.30.10">
    <property type="entry name" value="Glutaredoxin"/>
    <property type="match status" value="1"/>
</dbReference>
<evidence type="ECO:0000259" key="2">
    <source>
        <dbReference type="PROSITE" id="PS50405"/>
    </source>
</evidence>
<dbReference type="InterPro" id="IPR004045">
    <property type="entry name" value="Glutathione_S-Trfase_N"/>
</dbReference>
<dbReference type="EMBL" id="JH767142">
    <property type="protein sequence ID" value="EQC38116.1"/>
    <property type="molecule type" value="Genomic_DNA"/>
</dbReference>
<dbReference type="InParanoid" id="T0QTT0"/>
<keyword evidence="4" id="KW-1185">Reference proteome</keyword>
<sequence>MVAFTSLSAAALEALKSRNETTLFVALVCPWAHRTLWTVSEIDAPVRVLELSLDSMPMSYLRHLNPDGSVPFLLANGRPMHDSVDIAMYMDATFNNGHLAATDDRAGAALVQRANAVFDVAPTFAFLRNADASKKDALQRKMHSSLSQLETVYVEEAAVYRSRGPYLLGDRLSLAEILILPLLFRFNLIAKHYHDTELLASHPALAGALAAATARPAFQRVTREPEMYLRAFTKLRARR</sequence>
<dbReference type="eggNOG" id="KOG0406">
    <property type="taxonomic scope" value="Eukaryota"/>
</dbReference>
<dbReference type="InterPro" id="IPR036282">
    <property type="entry name" value="Glutathione-S-Trfase_C_sf"/>
</dbReference>
<dbReference type="InterPro" id="IPR010987">
    <property type="entry name" value="Glutathione-S-Trfase_C-like"/>
</dbReference>
<evidence type="ECO:0000313" key="4">
    <source>
        <dbReference type="Proteomes" id="UP000030762"/>
    </source>
</evidence>
<dbReference type="GeneID" id="19945273"/>
<evidence type="ECO:0000259" key="1">
    <source>
        <dbReference type="PROSITE" id="PS50404"/>
    </source>
</evidence>
<dbReference type="VEuPathDB" id="FungiDB:SDRG_04546"/>
<proteinExistence type="predicted"/>
<dbReference type="Pfam" id="PF16865">
    <property type="entry name" value="GST_C_5"/>
    <property type="match status" value="1"/>
</dbReference>
<dbReference type="STRING" id="1156394.T0QTT0"/>
<feature type="domain" description="GST N-terminal" evidence="1">
    <location>
        <begin position="19"/>
        <end position="98"/>
    </location>
</feature>
<dbReference type="GO" id="GO:0005737">
    <property type="term" value="C:cytoplasm"/>
    <property type="evidence" value="ECO:0007669"/>
    <property type="project" value="TreeGrafter"/>
</dbReference>
<evidence type="ECO:0000313" key="3">
    <source>
        <dbReference type="EMBL" id="EQC38116.1"/>
    </source>
</evidence>
<protein>
    <recommendedName>
        <fullName evidence="5">GST N-terminal domain-containing protein</fullName>
    </recommendedName>
</protein>
<dbReference type="RefSeq" id="XP_008608443.1">
    <property type="nucleotide sequence ID" value="XM_008610221.1"/>
</dbReference>
<dbReference type="PROSITE" id="PS50405">
    <property type="entry name" value="GST_CTER"/>
    <property type="match status" value="1"/>
</dbReference>
<evidence type="ECO:0008006" key="5">
    <source>
        <dbReference type="Google" id="ProtNLM"/>
    </source>
</evidence>
<dbReference type="AlphaFoldDB" id="T0QTT0"/>
<dbReference type="PANTHER" id="PTHR43968">
    <property type="match status" value="1"/>
</dbReference>
<feature type="domain" description="GST C-terminal" evidence="2">
    <location>
        <begin position="103"/>
        <end position="235"/>
    </location>
</feature>
<dbReference type="SUPFAM" id="SSF52833">
    <property type="entry name" value="Thioredoxin-like"/>
    <property type="match status" value="1"/>
</dbReference>
<dbReference type="InterPro" id="IPR041695">
    <property type="entry name" value="GST_C_5"/>
</dbReference>
<organism evidence="3 4">
    <name type="scientific">Saprolegnia diclina (strain VS20)</name>
    <dbReference type="NCBI Taxonomy" id="1156394"/>
    <lineage>
        <taxon>Eukaryota</taxon>
        <taxon>Sar</taxon>
        <taxon>Stramenopiles</taxon>
        <taxon>Oomycota</taxon>
        <taxon>Saprolegniomycetes</taxon>
        <taxon>Saprolegniales</taxon>
        <taxon>Saprolegniaceae</taxon>
        <taxon>Saprolegnia</taxon>
    </lineage>
</organism>
<dbReference type="Gene3D" id="1.20.1050.10">
    <property type="match status" value="1"/>
</dbReference>
<dbReference type="Proteomes" id="UP000030762">
    <property type="component" value="Unassembled WGS sequence"/>
</dbReference>
<dbReference type="InterPro" id="IPR036249">
    <property type="entry name" value="Thioredoxin-like_sf"/>
</dbReference>
<reference evidence="3 4" key="1">
    <citation type="submission" date="2012-04" db="EMBL/GenBank/DDBJ databases">
        <title>The Genome Sequence of Saprolegnia declina VS20.</title>
        <authorList>
            <consortium name="The Broad Institute Genome Sequencing Platform"/>
            <person name="Russ C."/>
            <person name="Nusbaum C."/>
            <person name="Tyler B."/>
            <person name="van West P."/>
            <person name="Dieguez-Uribeondo J."/>
            <person name="de Bruijn I."/>
            <person name="Tripathy S."/>
            <person name="Jiang R."/>
            <person name="Young S.K."/>
            <person name="Zeng Q."/>
            <person name="Gargeya S."/>
            <person name="Fitzgerald M."/>
            <person name="Haas B."/>
            <person name="Abouelleil A."/>
            <person name="Alvarado L."/>
            <person name="Arachchi H.M."/>
            <person name="Berlin A."/>
            <person name="Chapman S.B."/>
            <person name="Goldberg J."/>
            <person name="Griggs A."/>
            <person name="Gujja S."/>
            <person name="Hansen M."/>
            <person name="Howarth C."/>
            <person name="Imamovic A."/>
            <person name="Larimer J."/>
            <person name="McCowen C."/>
            <person name="Montmayeur A."/>
            <person name="Murphy C."/>
            <person name="Neiman D."/>
            <person name="Pearson M."/>
            <person name="Priest M."/>
            <person name="Roberts A."/>
            <person name="Saif S."/>
            <person name="Shea T."/>
            <person name="Sisk P."/>
            <person name="Sykes S."/>
            <person name="Wortman J."/>
            <person name="Nusbaum C."/>
            <person name="Birren B."/>
        </authorList>
    </citation>
    <scope>NUCLEOTIDE SEQUENCE [LARGE SCALE GENOMIC DNA]</scope>
    <source>
        <strain evidence="3 4">VS20</strain>
    </source>
</reference>
<gene>
    <name evidence="3" type="ORF">SDRG_04546</name>
</gene>
<dbReference type="Pfam" id="PF13409">
    <property type="entry name" value="GST_N_2"/>
    <property type="match status" value="1"/>
</dbReference>